<name>A0A969PMZ5_9BACI</name>
<comment type="caution">
    <text evidence="1">The sequence shown here is derived from an EMBL/GenBank/DDBJ whole genome shotgun (WGS) entry which is preliminary data.</text>
</comment>
<evidence type="ECO:0000313" key="2">
    <source>
        <dbReference type="Proteomes" id="UP000752012"/>
    </source>
</evidence>
<keyword evidence="1" id="KW-0540">Nuclease</keyword>
<keyword evidence="1" id="KW-0255">Endonuclease</keyword>
<dbReference type="EMBL" id="JAATHJ010000006">
    <property type="protein sequence ID" value="NJP37182.1"/>
    <property type="molecule type" value="Genomic_DNA"/>
</dbReference>
<proteinExistence type="predicted"/>
<dbReference type="GO" id="GO:0004519">
    <property type="term" value="F:endonuclease activity"/>
    <property type="evidence" value="ECO:0007669"/>
    <property type="project" value="UniProtKB-KW"/>
</dbReference>
<accession>A0A969PMZ5</accession>
<sequence length="100" mass="11412">MGKRIGDSIYHTTGWRRLRAYVYGREHGICQRCGDPGDVVHHKIAITAANVNDPNVTMNAQLLELLCHQCHNREHKAGEDPVREDCAFDEFGQLVKREKN</sequence>
<reference evidence="1 2" key="1">
    <citation type="submission" date="2020-03" db="EMBL/GenBank/DDBJ databases">
        <title>Assessment of the enzymatic potential of alkaline-tolerant lipase obtained from Bacillus luteus H11 (technogenic soil) for the bioremediation of saline soils contaminated with petroleum substances.</title>
        <authorList>
            <person name="Kalwasinska A."/>
        </authorList>
    </citation>
    <scope>NUCLEOTIDE SEQUENCE [LARGE SCALE GENOMIC DNA]</scope>
    <source>
        <strain evidence="1 2">H11</strain>
    </source>
</reference>
<protein>
    <submittedName>
        <fullName evidence="1">HNH endonuclease</fullName>
    </submittedName>
</protein>
<dbReference type="InterPro" id="IPR003615">
    <property type="entry name" value="HNH_nuc"/>
</dbReference>
<organism evidence="1 2">
    <name type="scientific">Alkalicoccus luteus</name>
    <dbReference type="NCBI Taxonomy" id="1237094"/>
    <lineage>
        <taxon>Bacteria</taxon>
        <taxon>Bacillati</taxon>
        <taxon>Bacillota</taxon>
        <taxon>Bacilli</taxon>
        <taxon>Bacillales</taxon>
        <taxon>Bacillaceae</taxon>
        <taxon>Alkalicoccus</taxon>
    </lineage>
</organism>
<dbReference type="AlphaFoldDB" id="A0A969PMZ5"/>
<gene>
    <name evidence="1" type="ORF">HCN83_06215</name>
</gene>
<keyword evidence="2" id="KW-1185">Reference proteome</keyword>
<dbReference type="CDD" id="cd00085">
    <property type="entry name" value="HNHc"/>
    <property type="match status" value="1"/>
</dbReference>
<keyword evidence="1" id="KW-0378">Hydrolase</keyword>
<dbReference type="Proteomes" id="UP000752012">
    <property type="component" value="Unassembled WGS sequence"/>
</dbReference>
<evidence type="ECO:0000313" key="1">
    <source>
        <dbReference type="EMBL" id="NJP37182.1"/>
    </source>
</evidence>